<dbReference type="InterPro" id="IPR055979">
    <property type="entry name" value="DUF7557"/>
</dbReference>
<name>D2S2H4_HALTV</name>
<dbReference type="Proteomes" id="UP000001903">
    <property type="component" value="Plasmid pHTUR03"/>
</dbReference>
<reference evidence="1 2" key="1">
    <citation type="journal article" date="2010" name="Stand. Genomic Sci.">
        <title>Complete genome sequence of Haloterrigena turkmenica type strain (4k).</title>
        <authorList>
            <person name="Saunders E."/>
            <person name="Tindall B.J."/>
            <person name="Fahnrich R."/>
            <person name="Lapidus A."/>
            <person name="Copeland A."/>
            <person name="Del Rio T.G."/>
            <person name="Lucas S."/>
            <person name="Chen F."/>
            <person name="Tice H."/>
            <person name="Cheng J.F."/>
            <person name="Han C."/>
            <person name="Detter J.C."/>
            <person name="Bruce D."/>
            <person name="Goodwin L."/>
            <person name="Chain P."/>
            <person name="Pitluck S."/>
            <person name="Pati A."/>
            <person name="Ivanova N."/>
            <person name="Mavromatis K."/>
            <person name="Chen A."/>
            <person name="Palaniappan K."/>
            <person name="Land M."/>
            <person name="Hauser L."/>
            <person name="Chang Y.J."/>
            <person name="Jeffries C.D."/>
            <person name="Brettin T."/>
            <person name="Rohde M."/>
            <person name="Goker M."/>
            <person name="Bristow J."/>
            <person name="Eisen J.A."/>
            <person name="Markowitz V."/>
            <person name="Hugenholtz P."/>
            <person name="Klenk H.P."/>
            <person name="Kyrpides N.C."/>
        </authorList>
    </citation>
    <scope>NUCLEOTIDE SEQUENCE [LARGE SCALE GENOMIC DNA]</scope>
    <source>
        <strain evidence="2">ATCC 51198 / DSM 5511 / JCM 9101 / NCIMB 13204 / VKM B-1734 / 4k</strain>
    </source>
</reference>
<dbReference type="HOGENOM" id="CLU_208227_0_0_2"/>
<organism evidence="1 2">
    <name type="scientific">Haloterrigena turkmenica (strain ATCC 51198 / DSM 5511 / JCM 9101 / NCIMB 13204 / VKM B-1734 / 4k)</name>
    <name type="common">Halococcus turkmenicus</name>
    <dbReference type="NCBI Taxonomy" id="543526"/>
    <lineage>
        <taxon>Archaea</taxon>
        <taxon>Methanobacteriati</taxon>
        <taxon>Methanobacteriota</taxon>
        <taxon>Stenosarchaea group</taxon>
        <taxon>Halobacteria</taxon>
        <taxon>Halobacteriales</taxon>
        <taxon>Natrialbaceae</taxon>
        <taxon>Haloterrigena</taxon>
    </lineage>
</organism>
<accession>D2S2H4</accession>
<dbReference type="AlphaFoldDB" id="D2S2H4"/>
<dbReference type="GeneID" id="58789296"/>
<dbReference type="RefSeq" id="WP_012945814.1">
    <property type="nucleotide sequence ID" value="NC_013746.1"/>
</dbReference>
<proteinExistence type="predicted"/>
<dbReference type="EMBL" id="CP001863">
    <property type="protein sequence ID" value="ADB63571.1"/>
    <property type="molecule type" value="Genomic_DNA"/>
</dbReference>
<dbReference type="Pfam" id="PF24434">
    <property type="entry name" value="DUF7557"/>
    <property type="match status" value="1"/>
</dbReference>
<gene>
    <name evidence="1" type="ordered locus">Htur_4802</name>
</gene>
<dbReference type="OrthoDB" id="296909at2157"/>
<evidence type="ECO:0000313" key="2">
    <source>
        <dbReference type="Proteomes" id="UP000001903"/>
    </source>
</evidence>
<sequence length="48" mass="5539">MMPRTIELDDDLAERIEGHLEDGETIEEYIAELVAIYEQEGRFLQEGA</sequence>
<evidence type="ECO:0000313" key="1">
    <source>
        <dbReference type="EMBL" id="ADB63571.1"/>
    </source>
</evidence>
<geneLocation type="plasmid" evidence="1 2">
    <name>pHTUR03</name>
</geneLocation>
<protein>
    <submittedName>
        <fullName evidence="1">Uncharacterized protein</fullName>
    </submittedName>
</protein>
<dbReference type="KEGG" id="htu:Htur_4802"/>
<keyword evidence="2" id="KW-1185">Reference proteome</keyword>
<keyword evidence="1" id="KW-0614">Plasmid</keyword>